<evidence type="ECO:0000313" key="1">
    <source>
        <dbReference type="EMBL" id="KAI3681853.1"/>
    </source>
</evidence>
<reference evidence="2" key="1">
    <citation type="journal article" date="2022" name="Mol. Ecol. Resour.">
        <title>The genomes of chicory, endive, great burdock and yacon provide insights into Asteraceae palaeo-polyploidization history and plant inulin production.</title>
        <authorList>
            <person name="Fan W."/>
            <person name="Wang S."/>
            <person name="Wang H."/>
            <person name="Wang A."/>
            <person name="Jiang F."/>
            <person name="Liu H."/>
            <person name="Zhao H."/>
            <person name="Xu D."/>
            <person name="Zhang Y."/>
        </authorList>
    </citation>
    <scope>NUCLEOTIDE SEQUENCE [LARGE SCALE GENOMIC DNA]</scope>
    <source>
        <strain evidence="2">cv. Niubang</strain>
    </source>
</reference>
<dbReference type="Proteomes" id="UP001055879">
    <property type="component" value="Linkage Group LG13"/>
</dbReference>
<evidence type="ECO:0000313" key="2">
    <source>
        <dbReference type="Proteomes" id="UP001055879"/>
    </source>
</evidence>
<organism evidence="1 2">
    <name type="scientific">Arctium lappa</name>
    <name type="common">Greater burdock</name>
    <name type="synonym">Lappa major</name>
    <dbReference type="NCBI Taxonomy" id="4217"/>
    <lineage>
        <taxon>Eukaryota</taxon>
        <taxon>Viridiplantae</taxon>
        <taxon>Streptophyta</taxon>
        <taxon>Embryophyta</taxon>
        <taxon>Tracheophyta</taxon>
        <taxon>Spermatophyta</taxon>
        <taxon>Magnoliopsida</taxon>
        <taxon>eudicotyledons</taxon>
        <taxon>Gunneridae</taxon>
        <taxon>Pentapetalae</taxon>
        <taxon>asterids</taxon>
        <taxon>campanulids</taxon>
        <taxon>Asterales</taxon>
        <taxon>Asteraceae</taxon>
        <taxon>Carduoideae</taxon>
        <taxon>Cardueae</taxon>
        <taxon>Arctiinae</taxon>
        <taxon>Arctium</taxon>
    </lineage>
</organism>
<accession>A0ACB8YB18</accession>
<name>A0ACB8YB18_ARCLA</name>
<proteinExistence type="predicted"/>
<comment type="caution">
    <text evidence="1">The sequence shown here is derived from an EMBL/GenBank/DDBJ whole genome shotgun (WGS) entry which is preliminary data.</text>
</comment>
<reference evidence="1 2" key="2">
    <citation type="journal article" date="2022" name="Mol. Ecol. Resour.">
        <title>The genomes of chicory, endive, great burdock and yacon provide insights into Asteraceae paleo-polyploidization history and plant inulin production.</title>
        <authorList>
            <person name="Fan W."/>
            <person name="Wang S."/>
            <person name="Wang H."/>
            <person name="Wang A."/>
            <person name="Jiang F."/>
            <person name="Liu H."/>
            <person name="Zhao H."/>
            <person name="Xu D."/>
            <person name="Zhang Y."/>
        </authorList>
    </citation>
    <scope>NUCLEOTIDE SEQUENCE [LARGE SCALE GENOMIC DNA]</scope>
    <source>
        <strain evidence="2">cv. Niubang</strain>
    </source>
</reference>
<keyword evidence="2" id="KW-1185">Reference proteome</keyword>
<sequence length="86" mass="9784">MVSTRSLSTRSLALLCKVFYSNVQVFERRKLGLPVKPIFDLFILKLKFKSPVLIFEAETTLPHLSSAHQVLASPTPTETNFLFLFL</sequence>
<dbReference type="EMBL" id="CM042059">
    <property type="protein sequence ID" value="KAI3681853.1"/>
    <property type="molecule type" value="Genomic_DNA"/>
</dbReference>
<gene>
    <name evidence="1" type="ORF">L6452_36658</name>
</gene>
<protein>
    <submittedName>
        <fullName evidence="1">Uncharacterized protein</fullName>
    </submittedName>
</protein>